<accession>A0A836KCP8</accession>
<comment type="similarity">
    <text evidence="1">Belongs to the inositol monophosphatase superfamily.</text>
</comment>
<keyword evidence="5" id="KW-1185">Reference proteome</keyword>
<dbReference type="EC" id="3.1.3.7" evidence="2"/>
<name>A0A836KCP8_9TRYP</name>
<reference evidence="5" key="1">
    <citation type="journal article" date="2021" name="Microbiol. Resour. Announc.">
        <title>LGAAP: Leishmaniinae Genome Assembly and Annotation Pipeline.</title>
        <authorList>
            <person name="Almutairi H."/>
            <person name="Urbaniak M.D."/>
            <person name="Bates M.D."/>
            <person name="Jariyapan N."/>
            <person name="Kwakye-Nuako G."/>
            <person name="Thomaz-Soccol V."/>
            <person name="Al-Salem W.S."/>
            <person name="Dillon R.J."/>
            <person name="Bates P.A."/>
            <person name="Gatherer D."/>
        </authorList>
    </citation>
    <scope>NUCLEOTIDE SEQUENCE [LARGE SCALE GENOMIC DNA]</scope>
</reference>
<dbReference type="InterPro" id="IPR000760">
    <property type="entry name" value="Inositol_monophosphatase-like"/>
</dbReference>
<dbReference type="Gene3D" id="3.40.190.80">
    <property type="match status" value="1"/>
</dbReference>
<dbReference type="AlphaFoldDB" id="A0A836KCP8"/>
<dbReference type="InterPro" id="IPR050725">
    <property type="entry name" value="CysQ/Inositol_MonoPase"/>
</dbReference>
<comment type="cofactor">
    <cofactor evidence="3">
        <name>Mg(2+)</name>
        <dbReference type="ChEBI" id="CHEBI:18420"/>
    </cofactor>
</comment>
<dbReference type="Gene3D" id="3.30.540.10">
    <property type="entry name" value="Fructose-1,6-Bisphosphatase, subunit A, domain 1"/>
    <property type="match status" value="1"/>
</dbReference>
<comment type="caution">
    <text evidence="4">The sequence shown here is derived from an EMBL/GenBank/DDBJ whole genome shotgun (WGS) entry which is preliminary data.</text>
</comment>
<feature type="binding site" evidence="3">
    <location>
        <position position="124"/>
    </location>
    <ligand>
        <name>Mg(2+)</name>
        <dbReference type="ChEBI" id="CHEBI:18420"/>
        <label>1</label>
        <note>catalytic</note>
    </ligand>
</feature>
<reference evidence="5" key="2">
    <citation type="journal article" date="2021" name="Sci. Data">
        <title>Chromosome-scale genome sequencing, assembly and annotation of six genomes from subfamily Leishmaniinae.</title>
        <authorList>
            <person name="Almutairi H."/>
            <person name="Urbaniak M.D."/>
            <person name="Bates M.D."/>
            <person name="Jariyapan N."/>
            <person name="Kwakye-Nuako G."/>
            <person name="Thomaz Soccol V."/>
            <person name="Al-Salem W.S."/>
            <person name="Dillon R.J."/>
            <person name="Bates P.A."/>
            <person name="Gatherer D."/>
        </authorList>
    </citation>
    <scope>NUCLEOTIDE SEQUENCE [LARGE SCALE GENOMIC DNA]</scope>
</reference>
<evidence type="ECO:0000313" key="4">
    <source>
        <dbReference type="EMBL" id="KAG5471514.1"/>
    </source>
</evidence>
<dbReference type="PANTHER" id="PTHR43028">
    <property type="entry name" value="3'(2'),5'-BISPHOSPHATE NUCLEOTIDASE 1"/>
    <property type="match status" value="1"/>
</dbReference>
<protein>
    <recommendedName>
        <fullName evidence="2">3'(2'),5'-bisphosphate nucleotidase</fullName>
        <ecNumber evidence="2">3.1.3.7</ecNumber>
    </recommendedName>
</protein>
<dbReference type="Pfam" id="PF00459">
    <property type="entry name" value="Inositol_P"/>
    <property type="match status" value="1"/>
</dbReference>
<organism evidence="4 5">
    <name type="scientific">Leishmania martiniquensis</name>
    <dbReference type="NCBI Taxonomy" id="1580590"/>
    <lineage>
        <taxon>Eukaryota</taxon>
        <taxon>Discoba</taxon>
        <taxon>Euglenozoa</taxon>
        <taxon>Kinetoplastea</taxon>
        <taxon>Metakinetoplastina</taxon>
        <taxon>Trypanosomatida</taxon>
        <taxon>Trypanosomatidae</taxon>
        <taxon>Leishmaniinae</taxon>
        <taxon>Leishmania</taxon>
    </lineage>
</organism>
<sequence>MTSVNVAQLLTVCARASLVAQRYVMLDLVQLPEIEAKVTRAQGSSPAGSEAHPRTVLELSETDKAILVDSLHHAVRIDIKARGDEQHGEAADDLVTTADFVIQAVLMRALRESFPSLPFTVAGEENLPSGAVEDEAQECMAKHYKAISAMPYETELRAHVEAGDKSPADAGAAVVLHADSDETMRRRLGIFIDPIDGTNCFVGGCWQAPMTLVGITLDGVPIAGVMNRIFCYPLAGAYTPAEMEPQEKACAPGFSVVLNIPALASPFVVFDGVLMRAPVRLEPQPACTRETALAVCRSNAAQESFLRRLLEQLKPCSAVSARGAGHKQYHLLKKMLKGHHVPHGPITSADVFVCPPMAIKKWDCCAAHAFLYALGSDIFNQNGAPLRYPLTDTHGGIAAASEIAMLTDGLVAVTPHAMPEVARRLGWKLTSVQ</sequence>
<dbReference type="GO" id="GO:0008441">
    <property type="term" value="F:3'(2'),5'-bisphosphate nucleotidase activity"/>
    <property type="evidence" value="ECO:0007669"/>
    <property type="project" value="UniProtKB-EC"/>
</dbReference>
<feature type="binding site" evidence="3">
    <location>
        <position position="196"/>
    </location>
    <ligand>
        <name>Mg(2+)</name>
        <dbReference type="ChEBI" id="CHEBI:18420"/>
        <label>1</label>
        <note>catalytic</note>
    </ligand>
</feature>
<dbReference type="RefSeq" id="XP_067176488.1">
    <property type="nucleotide sequence ID" value="XM_067319209.1"/>
</dbReference>
<keyword evidence="3" id="KW-0460">Magnesium</keyword>
<feature type="binding site" evidence="3">
    <location>
        <position position="195"/>
    </location>
    <ligand>
        <name>Mg(2+)</name>
        <dbReference type="ChEBI" id="CHEBI:18420"/>
        <label>1</label>
        <note>catalytic</note>
    </ligand>
</feature>
<evidence type="ECO:0000256" key="3">
    <source>
        <dbReference type="PIRSR" id="PIRSR600760-2"/>
    </source>
</evidence>
<gene>
    <name evidence="4" type="ORF">LSCM1_01607</name>
</gene>
<dbReference type="GeneID" id="92511721"/>
<feature type="binding site" evidence="3">
    <location>
        <position position="193"/>
    </location>
    <ligand>
        <name>Mg(2+)</name>
        <dbReference type="ChEBI" id="CHEBI:18420"/>
        <label>1</label>
        <note>catalytic</note>
    </ligand>
</feature>
<dbReference type="GO" id="GO:0046872">
    <property type="term" value="F:metal ion binding"/>
    <property type="evidence" value="ECO:0007669"/>
    <property type="project" value="UniProtKB-KW"/>
</dbReference>
<dbReference type="EMBL" id="JAFEUZ010000031">
    <property type="protein sequence ID" value="KAG5471514.1"/>
    <property type="molecule type" value="Genomic_DNA"/>
</dbReference>
<evidence type="ECO:0000256" key="1">
    <source>
        <dbReference type="ARBA" id="ARBA00009759"/>
    </source>
</evidence>
<dbReference type="Proteomes" id="UP000673552">
    <property type="component" value="Unassembled WGS sequence"/>
</dbReference>
<evidence type="ECO:0000256" key="2">
    <source>
        <dbReference type="ARBA" id="ARBA00012633"/>
    </source>
</evidence>
<dbReference type="SUPFAM" id="SSF56655">
    <property type="entry name" value="Carbohydrate phosphatase"/>
    <property type="match status" value="1"/>
</dbReference>
<feature type="binding site" evidence="3">
    <location>
        <position position="363"/>
    </location>
    <ligand>
        <name>Mg(2+)</name>
        <dbReference type="ChEBI" id="CHEBI:18420"/>
        <label>1</label>
        <note>catalytic</note>
    </ligand>
</feature>
<evidence type="ECO:0000313" key="5">
    <source>
        <dbReference type="Proteomes" id="UP000673552"/>
    </source>
</evidence>
<dbReference type="KEGG" id="lmat:92511721"/>
<proteinExistence type="inferred from homology"/>
<dbReference type="OrthoDB" id="411145at2759"/>
<keyword evidence="3" id="KW-0479">Metal-binding</keyword>
<dbReference type="PANTHER" id="PTHR43028:SF5">
    <property type="entry name" value="3'(2'),5'-BISPHOSPHATE NUCLEOTIDASE 1"/>
    <property type="match status" value="1"/>
</dbReference>